<dbReference type="EMBL" id="QRZF01000010">
    <property type="protein sequence ID" value="RGV51968.1"/>
    <property type="molecule type" value="Genomic_DNA"/>
</dbReference>
<evidence type="ECO:0000256" key="2">
    <source>
        <dbReference type="ARBA" id="ARBA00022475"/>
    </source>
</evidence>
<dbReference type="RefSeq" id="WP_022392128.1">
    <property type="nucleotide sequence ID" value="NZ_QRZF01000010.1"/>
</dbReference>
<feature type="transmembrane region" description="Helical" evidence="10">
    <location>
        <begin position="129"/>
        <end position="148"/>
    </location>
</feature>
<evidence type="ECO:0000256" key="8">
    <source>
        <dbReference type="ARBA" id="ARBA00060041"/>
    </source>
</evidence>
<comment type="similarity">
    <text evidence="9">Belongs to the MurJ/MviN family.</text>
</comment>
<feature type="transmembrane region" description="Helical" evidence="10">
    <location>
        <begin position="407"/>
        <end position="425"/>
    </location>
</feature>
<evidence type="ECO:0000313" key="12">
    <source>
        <dbReference type="Proteomes" id="UP000283850"/>
    </source>
</evidence>
<keyword evidence="3 10" id="KW-0812">Transmembrane</keyword>
<name>A0A412Y3K6_9BACE</name>
<organism evidence="11 12">
    <name type="scientific">Bacteroides intestinalis</name>
    <dbReference type="NCBI Taxonomy" id="329854"/>
    <lineage>
        <taxon>Bacteria</taxon>
        <taxon>Pseudomonadati</taxon>
        <taxon>Bacteroidota</taxon>
        <taxon>Bacteroidia</taxon>
        <taxon>Bacteroidales</taxon>
        <taxon>Bacteroidaceae</taxon>
        <taxon>Bacteroides</taxon>
    </lineage>
</organism>
<evidence type="ECO:0000256" key="5">
    <source>
        <dbReference type="ARBA" id="ARBA00022984"/>
    </source>
</evidence>
<sequence>MKLNSETYKKGAIHSSFFSVLAKGVAFMQHLLIAYYFGANTGTDLYFYLFNLVIMIGGMIQTITTSILIPQSMLLRHSISTKAEMKYLNAFMYSFIFIIFLLIFLVSLGGDKVPELITNFPTDEIKKYISIYYASLILMILMATNLYLTEILVSFKFFSLPLVCNLLLNGGIIFALLLFNNTVGVVSMIYGSCIASVINTIILIILMRRKLQWKFFLVDFSVISSQWKSITGLAINQGVVIFSSTFPMYLLSYYQPGVITIINYAQKFIQAPLAWIQQFTAVLQIKLNNLKSDRKENEIYQSASQIAIRLFLLTLFTSLVIFLLRDFIAETLFGLGKMPIEAGNKLSHLIGLLTFSMPFTAMSLAYMKVFFTQGYIRQYISIMVFVNIISCTMYAVSIYYWQENGYAFVYIFIEMLTTLIIWLYLQKRIEKKIHHL</sequence>
<keyword evidence="6 10" id="KW-1133">Transmembrane helix</keyword>
<feature type="transmembrane region" description="Helical" evidence="10">
    <location>
        <begin position="20"/>
        <end position="39"/>
    </location>
</feature>
<feature type="transmembrane region" description="Helical" evidence="10">
    <location>
        <begin position="90"/>
        <end position="109"/>
    </location>
</feature>
<evidence type="ECO:0000256" key="9">
    <source>
        <dbReference type="ARBA" id="ARBA00061532"/>
    </source>
</evidence>
<evidence type="ECO:0008006" key="13">
    <source>
        <dbReference type="Google" id="ProtNLM"/>
    </source>
</evidence>
<dbReference type="PANTHER" id="PTHR30250:SF11">
    <property type="entry name" value="O-ANTIGEN TRANSPORTER-RELATED"/>
    <property type="match status" value="1"/>
</dbReference>
<protein>
    <recommendedName>
        <fullName evidence="13">Virulence factor MviN</fullName>
    </recommendedName>
</protein>
<feature type="transmembrane region" description="Helical" evidence="10">
    <location>
        <begin position="348"/>
        <end position="367"/>
    </location>
</feature>
<accession>A0A412Y3K6</accession>
<keyword evidence="2" id="KW-1003">Cell membrane</keyword>
<comment type="subcellular location">
    <subcellularLocation>
        <location evidence="1">Cell membrane</location>
        <topology evidence="1">Multi-pass membrane protein</topology>
    </subcellularLocation>
</comment>
<comment type="function">
    <text evidence="8">Involved in peptidoglycan biosynthesis. Transports lipid-linked peptidoglycan precursors from the inner to the outer leaflet of the cytoplasmic membrane.</text>
</comment>
<feature type="transmembrane region" description="Helical" evidence="10">
    <location>
        <begin position="306"/>
        <end position="328"/>
    </location>
</feature>
<feature type="transmembrane region" description="Helical" evidence="10">
    <location>
        <begin position="45"/>
        <end position="69"/>
    </location>
</feature>
<evidence type="ECO:0000256" key="7">
    <source>
        <dbReference type="ARBA" id="ARBA00023136"/>
    </source>
</evidence>
<evidence type="ECO:0000256" key="1">
    <source>
        <dbReference type="ARBA" id="ARBA00004651"/>
    </source>
</evidence>
<reference evidence="11 12" key="1">
    <citation type="submission" date="2018-08" db="EMBL/GenBank/DDBJ databases">
        <title>A genome reference for cultivated species of the human gut microbiota.</title>
        <authorList>
            <person name="Zou Y."/>
            <person name="Xue W."/>
            <person name="Luo G."/>
        </authorList>
    </citation>
    <scope>NUCLEOTIDE SEQUENCE [LARGE SCALE GENOMIC DNA]</scope>
    <source>
        <strain evidence="11 12">AF14-32</strain>
    </source>
</reference>
<evidence type="ECO:0000256" key="3">
    <source>
        <dbReference type="ARBA" id="ARBA00022692"/>
    </source>
</evidence>
<dbReference type="GO" id="GO:0005886">
    <property type="term" value="C:plasma membrane"/>
    <property type="evidence" value="ECO:0007669"/>
    <property type="project" value="UniProtKB-SubCell"/>
</dbReference>
<proteinExistence type="inferred from homology"/>
<evidence type="ECO:0000313" key="11">
    <source>
        <dbReference type="EMBL" id="RGV51968.1"/>
    </source>
</evidence>
<gene>
    <name evidence="11" type="ORF">DWW10_14925</name>
</gene>
<keyword evidence="4" id="KW-0133">Cell shape</keyword>
<dbReference type="Proteomes" id="UP000283850">
    <property type="component" value="Unassembled WGS sequence"/>
</dbReference>
<evidence type="ECO:0000256" key="4">
    <source>
        <dbReference type="ARBA" id="ARBA00022960"/>
    </source>
</evidence>
<feature type="transmembrane region" description="Helical" evidence="10">
    <location>
        <begin position="379"/>
        <end position="401"/>
    </location>
</feature>
<evidence type="ECO:0000256" key="10">
    <source>
        <dbReference type="SAM" id="Phobius"/>
    </source>
</evidence>
<dbReference type="PANTHER" id="PTHR30250">
    <property type="entry name" value="PST FAMILY PREDICTED COLANIC ACID TRANSPORTER"/>
    <property type="match status" value="1"/>
</dbReference>
<comment type="caution">
    <text evidence="11">The sequence shown here is derived from an EMBL/GenBank/DDBJ whole genome shotgun (WGS) entry which is preliminary data.</text>
</comment>
<dbReference type="InterPro" id="IPR050833">
    <property type="entry name" value="Poly_Biosynth_Transport"/>
</dbReference>
<dbReference type="Pfam" id="PF03023">
    <property type="entry name" value="MurJ"/>
    <property type="match status" value="1"/>
</dbReference>
<dbReference type="GO" id="GO:0008360">
    <property type="term" value="P:regulation of cell shape"/>
    <property type="evidence" value="ECO:0007669"/>
    <property type="project" value="UniProtKB-KW"/>
</dbReference>
<dbReference type="GO" id="GO:0009252">
    <property type="term" value="P:peptidoglycan biosynthetic process"/>
    <property type="evidence" value="ECO:0007669"/>
    <property type="project" value="UniProtKB-KW"/>
</dbReference>
<feature type="transmembrane region" description="Helical" evidence="10">
    <location>
        <begin position="160"/>
        <end position="179"/>
    </location>
</feature>
<dbReference type="InterPro" id="IPR004268">
    <property type="entry name" value="MurJ"/>
</dbReference>
<dbReference type="AlphaFoldDB" id="A0A412Y3K6"/>
<feature type="transmembrane region" description="Helical" evidence="10">
    <location>
        <begin position="185"/>
        <end position="206"/>
    </location>
</feature>
<keyword evidence="5" id="KW-0573">Peptidoglycan synthesis</keyword>
<evidence type="ECO:0000256" key="6">
    <source>
        <dbReference type="ARBA" id="ARBA00022989"/>
    </source>
</evidence>
<keyword evidence="7 10" id="KW-0472">Membrane</keyword>